<dbReference type="InterPro" id="IPR006330">
    <property type="entry name" value="Ado/ade_deaminase"/>
</dbReference>
<organism evidence="1 2">
    <name type="scientific">Sulfidibacter corallicola</name>
    <dbReference type="NCBI Taxonomy" id="2818388"/>
    <lineage>
        <taxon>Bacteria</taxon>
        <taxon>Pseudomonadati</taxon>
        <taxon>Acidobacteriota</taxon>
        <taxon>Holophagae</taxon>
        <taxon>Acanthopleuribacterales</taxon>
        <taxon>Acanthopleuribacteraceae</taxon>
        <taxon>Sulfidibacter</taxon>
    </lineage>
</organism>
<accession>A0A8A4TNP4</accession>
<dbReference type="SUPFAM" id="SSF51556">
    <property type="entry name" value="Metallo-dependent hydrolases"/>
    <property type="match status" value="1"/>
</dbReference>
<dbReference type="EMBL" id="CP071793">
    <property type="protein sequence ID" value="QTD51173.1"/>
    <property type="molecule type" value="Genomic_DNA"/>
</dbReference>
<reference evidence="1" key="1">
    <citation type="submission" date="2021-03" db="EMBL/GenBank/DDBJ databases">
        <title>Acanthopleuribacteraceae sp. M133.</title>
        <authorList>
            <person name="Wang G."/>
        </authorList>
    </citation>
    <scope>NUCLEOTIDE SEQUENCE</scope>
    <source>
        <strain evidence="1">M133</strain>
    </source>
</reference>
<dbReference type="RefSeq" id="WP_237381306.1">
    <property type="nucleotide sequence ID" value="NZ_CP071793.1"/>
</dbReference>
<dbReference type="PANTHER" id="PTHR11409:SF43">
    <property type="entry name" value="ADENOSINE DEAMINASE"/>
    <property type="match status" value="1"/>
</dbReference>
<sequence length="550" mass="64130">MNFSNRFNPKLTRHIAEIISQTNGITLDDTLDLMLSSDLRDTAPEIHACVGEFKELLERFLTARVDLNALLEHPFAAGLYHFFRAFPLPYREEHIHLTGSLAPDFIYPRIRALLDGPNGAAVAQKIESVYGPGSARIESPEDVANLVVLKDDERFDRYLQILMLPKLILTSREAHREAAYHMASTLFHKYNVGNIRLKFTLSRATANESETIPGLETLTSEDVALGLYEGFADFKREQPVFEFILSPCFRKEPEFFDHTRFDSKHEAVLDQINTILDLLEKYPFLRDHLREVDTVGNERNFYRKAHFKDMHQGFRKLQYYGFQVRSHHGETWKNLRCGIQAVDNAMNIWHINCLEHGLSLGINPNFYFHSMYQRVLKWNAKGEAIRPNTIEYNEIKDMPWNDREHVRDMLLRGERLSPEDIRLFTKVKFHTAREIEHYQHDVLNRMIHKKVSLMSLPSSNYKLTAAIDDYKDHPFSWWEKKGVKLGVGTDNYITLNTDFLQEMLILLFTDPFGLKITKLLMITTGEERRPYISHLLWKMNTPLDERLSGT</sequence>
<proteinExistence type="predicted"/>
<evidence type="ECO:0000313" key="2">
    <source>
        <dbReference type="Proteomes" id="UP000663929"/>
    </source>
</evidence>
<evidence type="ECO:0008006" key="3">
    <source>
        <dbReference type="Google" id="ProtNLM"/>
    </source>
</evidence>
<dbReference type="InterPro" id="IPR032466">
    <property type="entry name" value="Metal_Hydrolase"/>
</dbReference>
<dbReference type="Proteomes" id="UP000663929">
    <property type="component" value="Chromosome"/>
</dbReference>
<dbReference type="GO" id="GO:0006154">
    <property type="term" value="P:adenosine catabolic process"/>
    <property type="evidence" value="ECO:0007669"/>
    <property type="project" value="TreeGrafter"/>
</dbReference>
<dbReference type="PANTHER" id="PTHR11409">
    <property type="entry name" value="ADENOSINE DEAMINASE"/>
    <property type="match status" value="1"/>
</dbReference>
<keyword evidence="2" id="KW-1185">Reference proteome</keyword>
<dbReference type="GO" id="GO:0043103">
    <property type="term" value="P:hypoxanthine salvage"/>
    <property type="evidence" value="ECO:0007669"/>
    <property type="project" value="TreeGrafter"/>
</dbReference>
<dbReference type="GO" id="GO:0005829">
    <property type="term" value="C:cytosol"/>
    <property type="evidence" value="ECO:0007669"/>
    <property type="project" value="TreeGrafter"/>
</dbReference>
<dbReference type="GO" id="GO:0046103">
    <property type="term" value="P:inosine biosynthetic process"/>
    <property type="evidence" value="ECO:0007669"/>
    <property type="project" value="TreeGrafter"/>
</dbReference>
<dbReference type="AlphaFoldDB" id="A0A8A4TNP4"/>
<evidence type="ECO:0000313" key="1">
    <source>
        <dbReference type="EMBL" id="QTD51173.1"/>
    </source>
</evidence>
<dbReference type="GO" id="GO:0004000">
    <property type="term" value="F:adenosine deaminase activity"/>
    <property type="evidence" value="ECO:0007669"/>
    <property type="project" value="TreeGrafter"/>
</dbReference>
<gene>
    <name evidence="1" type="ORF">J3U87_01780</name>
</gene>
<dbReference type="Gene3D" id="3.20.20.140">
    <property type="entry name" value="Metal-dependent hydrolases"/>
    <property type="match status" value="1"/>
</dbReference>
<protein>
    <recommendedName>
        <fullName evidence="3">Adenosine deaminase</fullName>
    </recommendedName>
</protein>
<dbReference type="KEGG" id="scor:J3U87_01780"/>
<name>A0A8A4TNP4_SULCO</name>